<protein>
    <submittedName>
        <fullName evidence="1">Uncharacterized protein</fullName>
    </submittedName>
</protein>
<gene>
    <name evidence="1" type="ORF">J7561_09500</name>
</gene>
<dbReference type="RefSeq" id="WP_213404302.1">
    <property type="nucleotide sequence ID" value="NZ_JAGIBT010000014.1"/>
</dbReference>
<name>A0AB35C0A2_9GAMM</name>
<organism evidence="1 2">
    <name type="scientific">Wohlfahrtiimonas chitiniclastica</name>
    <dbReference type="NCBI Taxonomy" id="400946"/>
    <lineage>
        <taxon>Bacteria</taxon>
        <taxon>Pseudomonadati</taxon>
        <taxon>Pseudomonadota</taxon>
        <taxon>Gammaproteobacteria</taxon>
        <taxon>Cardiobacteriales</taxon>
        <taxon>Ignatzschineriaceae</taxon>
        <taxon>Wohlfahrtiimonas</taxon>
    </lineage>
</organism>
<dbReference type="EMBL" id="JAGIBU010000013">
    <property type="protein sequence ID" value="MBS7825429.1"/>
    <property type="molecule type" value="Genomic_DNA"/>
</dbReference>
<proteinExistence type="predicted"/>
<dbReference type="Proteomes" id="UP000680020">
    <property type="component" value="Unassembled WGS sequence"/>
</dbReference>
<evidence type="ECO:0000313" key="1">
    <source>
        <dbReference type="EMBL" id="MBS7825429.1"/>
    </source>
</evidence>
<accession>A0AB35C0A2</accession>
<dbReference type="AlphaFoldDB" id="A0AB35C0A2"/>
<evidence type="ECO:0000313" key="2">
    <source>
        <dbReference type="Proteomes" id="UP000680020"/>
    </source>
</evidence>
<sequence length="621" mass="70621">MLLQPLSDLRTEVNRLMIAGSRFAHHDPRLQKLLPIFEKMGEKAPIFKKIAEHIHTLVNVETQDSAAHLTALSTLLYAVLYTQGKSVINGEQTSPQPILDIKTLKTPLTYLELAPTITALNTTGSGRYEIITDAYARGLIHDVRLYSHIARGIEDKYADIADEVAETIIPAIGAPMIPFLLADLTLVDNKGNARRIELLDQLGHTFTDEWIENILNGKATKLQVALMPALSRNLHHLDHLLAAAKSQKKALKEAAYLGLARSPLPEAWDFLMAAFNTQKLSTLELMANTLQSITDLRGDDATFLAPLLTQIEALSTFEWSEDYGKTADIFRHINAYVRIFDHIYYPELIEHLISFSQQLNDYEGQRSQKQGDANFKPFSEEFDRLQSSIARYFGELRLPEDHPDFERTLNAVLIEDHYARRLFIENMRHLSFCPHFIYRAFKQLYPMDQVINFANILCYLIDSVDNSPYTDGIAPRFYVLYQYALTAPNPQYADPRWADDLYDFCSTQEFLMMLRSNYTKRGQNAHNAFDVLALLHGLEPKDSPRMIECLTHMMHYLSYDKMGTIFAYLEERMGSAKAAPRIIEKINAEFARLGKKPQGSVEYLANLTQRAAAQNNGVTHG</sequence>
<reference evidence="1" key="1">
    <citation type="submission" date="2021-03" db="EMBL/GenBank/DDBJ databases">
        <title>Identification and antibiotic profiling of Wohlfahrtiimonas chitiniclastica, an underestimated human pathogen.</title>
        <authorList>
            <person name="Kopf A."/>
            <person name="Bunk B."/>
            <person name="Coldewey S."/>
            <person name="Gunzer F."/>
            <person name="Riedel T."/>
            <person name="Schroettner P."/>
        </authorList>
    </citation>
    <scope>NUCLEOTIDE SEQUENCE</scope>
    <source>
        <strain evidence="1">DSM 100917</strain>
    </source>
</reference>
<comment type="caution">
    <text evidence="1">The sequence shown here is derived from an EMBL/GenBank/DDBJ whole genome shotgun (WGS) entry which is preliminary data.</text>
</comment>